<dbReference type="EMBL" id="NISK01000003">
    <property type="protein sequence ID" value="OWQ95503.1"/>
    <property type="molecule type" value="Genomic_DNA"/>
</dbReference>
<dbReference type="AlphaFoldDB" id="A0A246JRE7"/>
<sequence length="230" mass="24472">MPSKPPAAAAGGAGLATPSAGATDEFAACPDICDPRVMVAVPRERRAAIATLWAFAKRLTKLLSDAREPLIGQIKLAWWRDMVEMLARDPGALPKGEPLLAELTATWAGQGGLDTLVDAAEAMLLVEDATDRRTAAADFGARLFALSGGDADGGRRWGLLWGASVQTGAEEARELLAAAHNCAPPPRNNFAVNRALLMLDRWAGAIARNDGERRWRSEGLLLMRLGLIGR</sequence>
<keyword evidence="2" id="KW-1185">Reference proteome</keyword>
<organism evidence="1 2">
    <name type="scientific">Sphingopyxis bauzanensis</name>
    <dbReference type="NCBI Taxonomy" id="651663"/>
    <lineage>
        <taxon>Bacteria</taxon>
        <taxon>Pseudomonadati</taxon>
        <taxon>Pseudomonadota</taxon>
        <taxon>Alphaproteobacteria</taxon>
        <taxon>Sphingomonadales</taxon>
        <taxon>Sphingomonadaceae</taxon>
        <taxon>Sphingopyxis</taxon>
    </lineage>
</organism>
<comment type="caution">
    <text evidence="1">The sequence shown here is derived from an EMBL/GenBank/DDBJ whole genome shotgun (WGS) entry which is preliminary data.</text>
</comment>
<dbReference type="Proteomes" id="UP000197361">
    <property type="component" value="Unassembled WGS sequence"/>
</dbReference>
<evidence type="ECO:0008006" key="3">
    <source>
        <dbReference type="Google" id="ProtNLM"/>
    </source>
</evidence>
<evidence type="ECO:0000313" key="1">
    <source>
        <dbReference type="EMBL" id="OWQ95503.1"/>
    </source>
</evidence>
<dbReference type="InterPro" id="IPR008949">
    <property type="entry name" value="Isoprenoid_synthase_dom_sf"/>
</dbReference>
<gene>
    <name evidence="1" type="ORF">CDQ92_11835</name>
</gene>
<dbReference type="RefSeq" id="WP_088441629.1">
    <property type="nucleotide sequence ID" value="NZ_BMMC01000023.1"/>
</dbReference>
<name>A0A246JRE7_9SPHN</name>
<proteinExistence type="predicted"/>
<protein>
    <recommendedName>
        <fullName evidence="3">Phytoene synthase</fullName>
    </recommendedName>
</protein>
<dbReference type="SUPFAM" id="SSF48576">
    <property type="entry name" value="Terpenoid synthases"/>
    <property type="match status" value="1"/>
</dbReference>
<evidence type="ECO:0000313" key="2">
    <source>
        <dbReference type="Proteomes" id="UP000197361"/>
    </source>
</evidence>
<reference evidence="1 2" key="1">
    <citation type="journal article" date="2010" name="Int. J. Syst. Evol. Microbiol.">
        <title>Sphingopyxis bauzanensis sp. nov., a psychrophilic bacterium isolated from soil.</title>
        <authorList>
            <person name="Zhang D.C."/>
            <person name="Liu H.C."/>
            <person name="Xin Y.H."/>
            <person name="Zhou Y.G."/>
            <person name="Schinner F."/>
            <person name="Margesin R."/>
        </authorList>
    </citation>
    <scope>NUCLEOTIDE SEQUENCE [LARGE SCALE GENOMIC DNA]</scope>
    <source>
        <strain evidence="1 2">DSM 22271</strain>
    </source>
</reference>
<accession>A0A246JRE7</accession>
<dbReference type="OrthoDB" id="9814909at2"/>